<dbReference type="RefSeq" id="WP_223288927.1">
    <property type="nucleotide sequence ID" value="NZ_CP140255.1"/>
</dbReference>
<protein>
    <submittedName>
        <fullName evidence="2">Uncharacterized protein</fullName>
    </submittedName>
</protein>
<feature type="transmembrane region" description="Helical" evidence="1">
    <location>
        <begin position="12"/>
        <end position="30"/>
    </location>
</feature>
<gene>
    <name evidence="2" type="ORF">SR894_17025</name>
</gene>
<keyword evidence="3" id="KW-1185">Reference proteome</keyword>
<name>A0ABZ0YKN4_9GAMM</name>
<keyword evidence="1" id="KW-0472">Membrane</keyword>
<dbReference type="EMBL" id="CP140255">
    <property type="protein sequence ID" value="WQH11842.1"/>
    <property type="molecule type" value="Genomic_DNA"/>
</dbReference>
<dbReference type="Proteomes" id="UP001324794">
    <property type="component" value="Chromosome"/>
</dbReference>
<keyword evidence="1" id="KW-1133">Transmembrane helix</keyword>
<organism evidence="2 3">
    <name type="scientific">Vreelandella neptunia</name>
    <dbReference type="NCBI Taxonomy" id="115551"/>
    <lineage>
        <taxon>Bacteria</taxon>
        <taxon>Pseudomonadati</taxon>
        <taxon>Pseudomonadota</taxon>
        <taxon>Gammaproteobacteria</taxon>
        <taxon>Oceanospirillales</taxon>
        <taxon>Halomonadaceae</taxon>
        <taxon>Vreelandella</taxon>
    </lineage>
</organism>
<evidence type="ECO:0000313" key="2">
    <source>
        <dbReference type="EMBL" id="WQH11842.1"/>
    </source>
</evidence>
<sequence>MHNPIPKDWRYVIKFTVLAFCVGSAFQLGISAASHIKPRVEIIEIREVIEIRTEAKPSAKGIAQRFEF</sequence>
<reference evidence="2 3" key="1">
    <citation type="submission" date="2023-11" db="EMBL/GenBank/DDBJ databases">
        <title>MicrobeMod: A computational toolkit for identifying prokaryotic methylation and restriction-modification with nanopore sequencing.</title>
        <authorList>
            <person name="Crits-Christoph A."/>
            <person name="Kang S.C."/>
            <person name="Lee H."/>
            <person name="Ostrov N."/>
        </authorList>
    </citation>
    <scope>NUCLEOTIDE SEQUENCE [LARGE SCALE GENOMIC DNA]</scope>
    <source>
        <strain evidence="2 3">ATCC BAA-805</strain>
    </source>
</reference>
<accession>A0ABZ0YKN4</accession>
<evidence type="ECO:0000313" key="3">
    <source>
        <dbReference type="Proteomes" id="UP001324794"/>
    </source>
</evidence>
<evidence type="ECO:0000256" key="1">
    <source>
        <dbReference type="SAM" id="Phobius"/>
    </source>
</evidence>
<proteinExistence type="predicted"/>
<keyword evidence="1" id="KW-0812">Transmembrane</keyword>